<evidence type="ECO:0000259" key="2">
    <source>
        <dbReference type="Pfam" id="PF13088"/>
    </source>
</evidence>
<dbReference type="PANTHER" id="PTHR10628:SF30">
    <property type="entry name" value="EXO-ALPHA-SIALIDASE"/>
    <property type="match status" value="1"/>
</dbReference>
<evidence type="ECO:0000313" key="4">
    <source>
        <dbReference type="Proteomes" id="UP001583186"/>
    </source>
</evidence>
<feature type="domain" description="Sialidase" evidence="2">
    <location>
        <begin position="248"/>
        <end position="396"/>
    </location>
</feature>
<keyword evidence="4" id="KW-1185">Reference proteome</keyword>
<accession>A0ABR3Z4F3</accession>
<evidence type="ECO:0000313" key="3">
    <source>
        <dbReference type="EMBL" id="KAL1895510.1"/>
    </source>
</evidence>
<dbReference type="InterPro" id="IPR026856">
    <property type="entry name" value="Sialidase_fam"/>
</dbReference>
<keyword evidence="1" id="KW-0732">Signal</keyword>
<dbReference type="CDD" id="cd15482">
    <property type="entry name" value="Sialidase_non-viral"/>
    <property type="match status" value="1"/>
</dbReference>
<gene>
    <name evidence="3" type="ORF">Sste5346_005319</name>
</gene>
<dbReference type="EMBL" id="JAWCUI010000027">
    <property type="protein sequence ID" value="KAL1895510.1"/>
    <property type="molecule type" value="Genomic_DNA"/>
</dbReference>
<feature type="chain" id="PRO_5046932979" description="Sialidase domain-containing protein" evidence="1">
    <location>
        <begin position="19"/>
        <end position="420"/>
    </location>
</feature>
<feature type="signal peptide" evidence="1">
    <location>
        <begin position="1"/>
        <end position="18"/>
    </location>
</feature>
<dbReference type="InterPro" id="IPR036278">
    <property type="entry name" value="Sialidase_sf"/>
</dbReference>
<sequence length="420" mass="43573">MLSSFLSGLGLCAALTAAAPAATSNLITNTTLAVPGTGPYPYYRIVSLQSLGDGVLLAAFDGRPTGADAPEPNAILQRRSTDYGATWGDITYIAKGQPANTTTGALVYGFSDPSYILDKSTGTLFNFHVFSKDQGFAGSVLGNDDTNRNVLSAEVSVSTDGGLSWTTDPNNQPNLPPVASSIVGAPPLLTKAVKPNGSAVGSVSDVGAVLGEFAASGQGIQLQYGTYAGRMIQQYVGRVVQSSGSVIYQAYSVYSDDSGATWQMGTPVGTGMDENKVVELSNGTIMLNSRPSDGSGYRKVALSNDGGLTYTTPRVETQLPDPANNGQISRLYPDAAENSAEAAILLFSNTNSKTARANGTARFSCDDGNTWSSGTVFSAGATAYSTITALGDGTVGLFYEGLNNQLIFLRVDTAWLGVNC</sequence>
<evidence type="ECO:0000256" key="1">
    <source>
        <dbReference type="SAM" id="SignalP"/>
    </source>
</evidence>
<dbReference type="InterPro" id="IPR011040">
    <property type="entry name" value="Sialidase"/>
</dbReference>
<dbReference type="PANTHER" id="PTHR10628">
    <property type="entry name" value="SIALIDASE"/>
    <property type="match status" value="1"/>
</dbReference>
<dbReference type="SUPFAM" id="SSF50939">
    <property type="entry name" value="Sialidases"/>
    <property type="match status" value="1"/>
</dbReference>
<dbReference type="Pfam" id="PF13088">
    <property type="entry name" value="BNR_2"/>
    <property type="match status" value="1"/>
</dbReference>
<dbReference type="Proteomes" id="UP001583186">
    <property type="component" value="Unassembled WGS sequence"/>
</dbReference>
<name>A0ABR3Z4F3_9PEZI</name>
<reference evidence="3 4" key="1">
    <citation type="journal article" date="2024" name="IMA Fungus">
        <title>IMA Genome - F19 : A genome assembly and annotation guide to empower mycologists, including annotated draft genome sequences of Ceratocystis pirilliformis, Diaporthe australafricana, Fusarium ophioides, Paecilomyces lecythidis, and Sporothrix stenoceras.</title>
        <authorList>
            <person name="Aylward J."/>
            <person name="Wilson A.M."/>
            <person name="Visagie C.M."/>
            <person name="Spraker J."/>
            <person name="Barnes I."/>
            <person name="Buitendag C."/>
            <person name="Ceriani C."/>
            <person name="Del Mar Angel L."/>
            <person name="du Plessis D."/>
            <person name="Fuchs T."/>
            <person name="Gasser K."/>
            <person name="Kramer D."/>
            <person name="Li W."/>
            <person name="Munsamy K."/>
            <person name="Piso A."/>
            <person name="Price J.L."/>
            <person name="Sonnekus B."/>
            <person name="Thomas C."/>
            <person name="van der Nest A."/>
            <person name="van Dijk A."/>
            <person name="van Heerden A."/>
            <person name="van Vuuren N."/>
            <person name="Yilmaz N."/>
            <person name="Duong T.A."/>
            <person name="van der Merwe N.A."/>
            <person name="Wingfield M.J."/>
            <person name="Wingfield B.D."/>
        </authorList>
    </citation>
    <scope>NUCLEOTIDE SEQUENCE [LARGE SCALE GENOMIC DNA]</scope>
    <source>
        <strain evidence="3 4">CMW 5346</strain>
    </source>
</reference>
<organism evidence="3 4">
    <name type="scientific">Sporothrix stenoceras</name>
    <dbReference type="NCBI Taxonomy" id="5173"/>
    <lineage>
        <taxon>Eukaryota</taxon>
        <taxon>Fungi</taxon>
        <taxon>Dikarya</taxon>
        <taxon>Ascomycota</taxon>
        <taxon>Pezizomycotina</taxon>
        <taxon>Sordariomycetes</taxon>
        <taxon>Sordariomycetidae</taxon>
        <taxon>Ophiostomatales</taxon>
        <taxon>Ophiostomataceae</taxon>
        <taxon>Sporothrix</taxon>
    </lineage>
</organism>
<comment type="caution">
    <text evidence="3">The sequence shown here is derived from an EMBL/GenBank/DDBJ whole genome shotgun (WGS) entry which is preliminary data.</text>
</comment>
<dbReference type="Gene3D" id="2.120.10.10">
    <property type="match status" value="1"/>
</dbReference>
<proteinExistence type="predicted"/>
<protein>
    <recommendedName>
        <fullName evidence="2">Sialidase domain-containing protein</fullName>
    </recommendedName>
</protein>